<dbReference type="OrthoDB" id="7249367at2759"/>
<evidence type="ECO:0000256" key="11">
    <source>
        <dbReference type="ARBA" id="ARBA00023211"/>
    </source>
</evidence>
<dbReference type="InterPro" id="IPR046903">
    <property type="entry name" value="Mab-21-like_nuc_Trfase"/>
</dbReference>
<dbReference type="GO" id="GO:0005524">
    <property type="term" value="F:ATP binding"/>
    <property type="evidence" value="ECO:0007669"/>
    <property type="project" value="UniProtKB-KW"/>
</dbReference>
<evidence type="ECO:0000256" key="2">
    <source>
        <dbReference type="ARBA" id="ARBA00001946"/>
    </source>
</evidence>
<dbReference type="EMBL" id="GAKP01008125">
    <property type="protein sequence ID" value="JAC50827.1"/>
    <property type="molecule type" value="Transcribed_RNA"/>
</dbReference>
<keyword evidence="10" id="KW-0342">GTP-binding</keyword>
<evidence type="ECO:0000313" key="15">
    <source>
        <dbReference type="Proteomes" id="UP001652620"/>
    </source>
</evidence>
<keyword evidence="11" id="KW-0464">Manganese</keyword>
<dbReference type="PANTHER" id="PTHR10656:SF42">
    <property type="entry name" value="CYCLIC GMP-AMP SYNTHASE-LIKE PROTEIN-RELATED"/>
    <property type="match status" value="1"/>
</dbReference>
<name>A0A034W937_BACDO</name>
<proteinExistence type="inferred from homology"/>
<feature type="domain" description="Mab-21-like HhH/H2TH-like" evidence="13">
    <location>
        <begin position="237"/>
        <end position="329"/>
    </location>
</feature>
<evidence type="ECO:0000256" key="7">
    <source>
        <dbReference type="ARBA" id="ARBA00022741"/>
    </source>
</evidence>
<keyword evidence="15" id="KW-1185">Reference proteome</keyword>
<keyword evidence="6" id="KW-0479">Metal-binding</keyword>
<keyword evidence="5" id="KW-0548">Nucleotidyltransferase</keyword>
<dbReference type="PANTHER" id="PTHR10656">
    <property type="entry name" value="CELL FATE DETERMINING PROTEIN MAB21-RELATED"/>
    <property type="match status" value="1"/>
</dbReference>
<dbReference type="InterPro" id="IPR024810">
    <property type="entry name" value="MAB21L/cGLR"/>
</dbReference>
<dbReference type="Gene3D" id="3.30.460.90">
    <property type="match status" value="1"/>
</dbReference>
<comment type="cofactor">
    <cofactor evidence="1">
        <name>Mn(2+)</name>
        <dbReference type="ChEBI" id="CHEBI:29035"/>
    </cofactor>
</comment>
<dbReference type="Proteomes" id="UP001652620">
    <property type="component" value="Chromosome 3"/>
</dbReference>
<dbReference type="Pfam" id="PF03281">
    <property type="entry name" value="Mab-21"/>
    <property type="match status" value="1"/>
</dbReference>
<evidence type="ECO:0000256" key="6">
    <source>
        <dbReference type="ARBA" id="ARBA00022723"/>
    </source>
</evidence>
<evidence type="ECO:0000259" key="12">
    <source>
        <dbReference type="Pfam" id="PF03281"/>
    </source>
</evidence>
<keyword evidence="7" id="KW-0547">Nucleotide-binding</keyword>
<keyword evidence="9" id="KW-0460">Magnesium</keyword>
<evidence type="ECO:0000313" key="14">
    <source>
        <dbReference type="EMBL" id="JAC50827.1"/>
    </source>
</evidence>
<keyword evidence="4" id="KW-0808">Transferase</keyword>
<comment type="cofactor">
    <cofactor evidence="2">
        <name>Mg(2+)</name>
        <dbReference type="ChEBI" id="CHEBI:18420"/>
    </cofactor>
</comment>
<evidence type="ECO:0000256" key="5">
    <source>
        <dbReference type="ARBA" id="ARBA00022695"/>
    </source>
</evidence>
<evidence type="ECO:0000259" key="13">
    <source>
        <dbReference type="Pfam" id="PF20266"/>
    </source>
</evidence>
<reference evidence="14" key="1">
    <citation type="journal article" date="2014" name="BMC Genomics">
        <title>Characterizing the developmental transcriptome of the oriental fruit fly, Bactrocera dorsalis (Diptera: Tephritidae) through comparative genomic analysis with Drosophila melanogaster utilizing modENCODE datasets.</title>
        <authorList>
            <person name="Geib S.M."/>
            <person name="Calla B."/>
            <person name="Hall B."/>
            <person name="Hou S."/>
            <person name="Manoukis N.C."/>
        </authorList>
    </citation>
    <scope>NUCLEOTIDE SEQUENCE</scope>
    <source>
        <strain evidence="14">Punador</strain>
    </source>
</reference>
<dbReference type="OMA" id="PELNMLD"/>
<reference evidence="16" key="2">
    <citation type="submission" date="2025-05" db="UniProtKB">
        <authorList>
            <consortium name="RefSeq"/>
        </authorList>
    </citation>
    <scope>IDENTIFICATION</scope>
    <source>
        <tissue evidence="16">Adult</tissue>
    </source>
</reference>
<feature type="domain" description="Mab-21-like nucleotidyltransferase" evidence="12">
    <location>
        <begin position="55"/>
        <end position="233"/>
    </location>
</feature>
<evidence type="ECO:0000256" key="10">
    <source>
        <dbReference type="ARBA" id="ARBA00023134"/>
    </source>
</evidence>
<gene>
    <name evidence="14" type="primary">MAB21</name>
    <name evidence="16" type="synonym">LOC105223359</name>
</gene>
<dbReference type="GO" id="GO:0005525">
    <property type="term" value="F:GTP binding"/>
    <property type="evidence" value="ECO:0007669"/>
    <property type="project" value="UniProtKB-KW"/>
</dbReference>
<dbReference type="RefSeq" id="XP_049307323.1">
    <property type="nucleotide sequence ID" value="XM_049451366.1"/>
</dbReference>
<evidence type="ECO:0000256" key="4">
    <source>
        <dbReference type="ARBA" id="ARBA00022679"/>
    </source>
</evidence>
<evidence type="ECO:0000256" key="1">
    <source>
        <dbReference type="ARBA" id="ARBA00001936"/>
    </source>
</evidence>
<comment type="similarity">
    <text evidence="3">Belongs to the mab-21 family.</text>
</comment>
<dbReference type="GO" id="GO:0016779">
    <property type="term" value="F:nucleotidyltransferase activity"/>
    <property type="evidence" value="ECO:0007669"/>
    <property type="project" value="UniProtKB-KW"/>
</dbReference>
<evidence type="ECO:0000313" key="16">
    <source>
        <dbReference type="RefSeq" id="XP_049307323.1"/>
    </source>
</evidence>
<dbReference type="GO" id="GO:0046872">
    <property type="term" value="F:metal ion binding"/>
    <property type="evidence" value="ECO:0007669"/>
    <property type="project" value="UniProtKB-KW"/>
</dbReference>
<evidence type="ECO:0000256" key="3">
    <source>
        <dbReference type="ARBA" id="ARBA00008307"/>
    </source>
</evidence>
<evidence type="ECO:0000256" key="8">
    <source>
        <dbReference type="ARBA" id="ARBA00022840"/>
    </source>
</evidence>
<dbReference type="InterPro" id="IPR046906">
    <property type="entry name" value="Mab-21_HhH/H2TH-like"/>
</dbReference>
<dbReference type="Gene3D" id="1.10.1410.40">
    <property type="match status" value="1"/>
</dbReference>
<dbReference type="Pfam" id="PF20266">
    <property type="entry name" value="Mab-21_C"/>
    <property type="match status" value="1"/>
</dbReference>
<keyword evidence="8" id="KW-0067">ATP-binding</keyword>
<protein>
    <submittedName>
        <fullName evidence="16">Cyclic GMP-AMP synthase-like receptor isoform X1</fullName>
    </submittedName>
    <submittedName>
        <fullName evidence="14">Protein mab-21</fullName>
    </submittedName>
</protein>
<sequence length="395" mass="46426">MDEIFGKINSEINIKRYKREYMSHFEVLRDTIFTALKKNQTFAALYNGNYLRGSYADNLKVKYPNEYDLVFRLKLPEEKRILVVKDEKIPGNVKLDLSQVLHVIINQKQHVNTYKQLKKMVTSESLLSIQLLQSWLESCFTKALDDINKEIIYNDIKTTLSYSKQGPAHTISVKEPYMYSVDFVPGIVLISSKAILPSISKDWDAIPKPLKCIYSDTSFRASYDNIENEMIKNKNNLKNALRIIKKFRDIHTNMHNLKSYYIKTLFLWRASREPEKFWYQPIGFVVIQLFTDLNNSLEKCKLPFYWDPNLNLYEQIGESGLTDMRRCVQSKKKLLENYTRLKVKTEVDHFKVYKTFLTVMELKEHGLIKSSAVPEDKSPEKIRLNSSEPRRCIIQ</sequence>
<organism evidence="14">
    <name type="scientific">Bactrocera dorsalis</name>
    <name type="common">Oriental fruit fly</name>
    <name type="synonym">Dacus dorsalis</name>
    <dbReference type="NCBI Taxonomy" id="27457"/>
    <lineage>
        <taxon>Eukaryota</taxon>
        <taxon>Metazoa</taxon>
        <taxon>Ecdysozoa</taxon>
        <taxon>Arthropoda</taxon>
        <taxon>Hexapoda</taxon>
        <taxon>Insecta</taxon>
        <taxon>Pterygota</taxon>
        <taxon>Neoptera</taxon>
        <taxon>Endopterygota</taxon>
        <taxon>Diptera</taxon>
        <taxon>Brachycera</taxon>
        <taxon>Muscomorpha</taxon>
        <taxon>Tephritoidea</taxon>
        <taxon>Tephritidae</taxon>
        <taxon>Bactrocera</taxon>
        <taxon>Bactrocera</taxon>
    </lineage>
</organism>
<dbReference type="SMART" id="SM01265">
    <property type="entry name" value="Mab-21"/>
    <property type="match status" value="1"/>
</dbReference>
<evidence type="ECO:0000256" key="9">
    <source>
        <dbReference type="ARBA" id="ARBA00022842"/>
    </source>
</evidence>
<accession>A0A034W937</accession>
<dbReference type="AlphaFoldDB" id="A0A034W937"/>